<dbReference type="InterPro" id="IPR008677">
    <property type="entry name" value="MRVI1"/>
</dbReference>
<proteinExistence type="predicted"/>
<dbReference type="PANTHER" id="PTHR15352:SF1">
    <property type="entry name" value="KASH5-LIKE COILED-COIL DOMAIN-CONTAINING PROTEIN"/>
    <property type="match status" value="1"/>
</dbReference>
<feature type="region of interest" description="Disordered" evidence="8">
    <location>
        <begin position="1"/>
        <end position="83"/>
    </location>
</feature>
<keyword evidence="4" id="KW-0812">Transmembrane</keyword>
<reference evidence="9 10" key="1">
    <citation type="journal article" date="2024" name="BMC Genomics">
        <title>De novo assembly and annotation of Popillia japonica's genome with initial clues to its potential as an invasive pest.</title>
        <authorList>
            <person name="Cucini C."/>
            <person name="Boschi S."/>
            <person name="Funari R."/>
            <person name="Cardaioli E."/>
            <person name="Iannotti N."/>
            <person name="Marturano G."/>
            <person name="Paoli F."/>
            <person name="Bruttini M."/>
            <person name="Carapelli A."/>
            <person name="Frati F."/>
            <person name="Nardi F."/>
        </authorList>
    </citation>
    <scope>NUCLEOTIDE SEQUENCE [LARGE SCALE GENOMIC DNA]</scope>
    <source>
        <strain evidence="9">DMR45628</strain>
    </source>
</reference>
<evidence type="ECO:0000256" key="8">
    <source>
        <dbReference type="SAM" id="MobiDB-lite"/>
    </source>
</evidence>
<keyword evidence="10" id="KW-1185">Reference proteome</keyword>
<evidence type="ECO:0000313" key="10">
    <source>
        <dbReference type="Proteomes" id="UP001458880"/>
    </source>
</evidence>
<dbReference type="AlphaFoldDB" id="A0AAW1L6W6"/>
<dbReference type="GO" id="GO:0016020">
    <property type="term" value="C:membrane"/>
    <property type="evidence" value="ECO:0007669"/>
    <property type="project" value="UniProtKB-SubCell"/>
</dbReference>
<dbReference type="Proteomes" id="UP001458880">
    <property type="component" value="Unassembled WGS sequence"/>
</dbReference>
<evidence type="ECO:0000256" key="6">
    <source>
        <dbReference type="ARBA" id="ARBA00023054"/>
    </source>
</evidence>
<evidence type="ECO:0000256" key="1">
    <source>
        <dbReference type="ARBA" id="ARBA00004167"/>
    </source>
</evidence>
<comment type="subcellular location">
    <subcellularLocation>
        <location evidence="2">Cytoplasm</location>
    </subcellularLocation>
    <subcellularLocation>
        <location evidence="1">Membrane</location>
        <topology evidence="1">Single-pass membrane protein</topology>
    </subcellularLocation>
</comment>
<feature type="compositionally biased region" description="Polar residues" evidence="8">
    <location>
        <begin position="8"/>
        <end position="18"/>
    </location>
</feature>
<keyword evidence="7" id="KW-0472">Membrane</keyword>
<dbReference type="PANTHER" id="PTHR15352">
    <property type="entry name" value="LYMPHOID-RESTRICTED MEMBRANE PROTEIN, JAW1"/>
    <property type="match status" value="1"/>
</dbReference>
<comment type="caution">
    <text evidence="9">The sequence shown here is derived from an EMBL/GenBank/DDBJ whole genome shotgun (WGS) entry which is preliminary data.</text>
</comment>
<sequence>MPSVTVPELNNNSENTLDSIYRPRSESRASTISSASSSNETNEEIELADIGSQQEETKTDDSNETPDTKRFRSMSDGSPALPVTNETFEVFPSLPDSVLEKMGLLGDSPKERLSDEESEQKFIALALGFSIDATTVKDRCLRQKRYRDQTEKNLTTEIDRLINKVYRLQPLCIDAETTDMLTDLLTQADIVMRAAAYAAVSSERYGAVQHEDRLTQAVDVMIKHVTLLKQQRDSARKHLQYTKRMLQNTNNLNEVQTLPKAKTMHSRRASIASINQQPPSPKLNSESKRIARRTSELSIRASALPRSTRPSRLELGVDLVKIKEGLTEETTITQQDDNNINERETENAQEFSKTITKETPCLEIDVSSLSLRGKISHKVGRVCAKTTGIYQTWCNNGKLHEIFFMATLLCFSLSVITLGNILVELEYAKHGVTNDNGWSFNSLWSNFFQHIGSSYEEKGNYRLIGQKF</sequence>
<keyword evidence="3" id="KW-0963">Cytoplasm</keyword>
<feature type="compositionally biased region" description="Basic and acidic residues" evidence="8">
    <location>
        <begin position="55"/>
        <end position="70"/>
    </location>
</feature>
<dbReference type="GO" id="GO:0005737">
    <property type="term" value="C:cytoplasm"/>
    <property type="evidence" value="ECO:0007669"/>
    <property type="project" value="UniProtKB-SubCell"/>
</dbReference>
<keyword evidence="6" id="KW-0175">Coiled coil</keyword>
<dbReference type="Pfam" id="PF05781">
    <property type="entry name" value="MRVI1"/>
    <property type="match status" value="1"/>
</dbReference>
<name>A0AAW1L6W6_POPJA</name>
<evidence type="ECO:0000313" key="9">
    <source>
        <dbReference type="EMBL" id="KAK9730630.1"/>
    </source>
</evidence>
<feature type="compositionally biased region" description="Low complexity" evidence="8">
    <location>
        <begin position="28"/>
        <end position="40"/>
    </location>
</feature>
<protein>
    <submittedName>
        <fullName evidence="9">MRVI1 protein</fullName>
    </submittedName>
</protein>
<gene>
    <name evidence="9" type="ORF">QE152_g14357</name>
</gene>
<dbReference type="EMBL" id="JASPKY010000144">
    <property type="protein sequence ID" value="KAK9730630.1"/>
    <property type="molecule type" value="Genomic_DNA"/>
</dbReference>
<accession>A0AAW1L6W6</accession>
<evidence type="ECO:0000256" key="4">
    <source>
        <dbReference type="ARBA" id="ARBA00022692"/>
    </source>
</evidence>
<evidence type="ECO:0000256" key="3">
    <source>
        <dbReference type="ARBA" id="ARBA00022490"/>
    </source>
</evidence>
<keyword evidence="5" id="KW-1133">Transmembrane helix</keyword>
<evidence type="ECO:0000256" key="2">
    <source>
        <dbReference type="ARBA" id="ARBA00004496"/>
    </source>
</evidence>
<evidence type="ECO:0000256" key="7">
    <source>
        <dbReference type="ARBA" id="ARBA00023136"/>
    </source>
</evidence>
<evidence type="ECO:0000256" key="5">
    <source>
        <dbReference type="ARBA" id="ARBA00022989"/>
    </source>
</evidence>
<feature type="region of interest" description="Disordered" evidence="8">
    <location>
        <begin position="269"/>
        <end position="289"/>
    </location>
</feature>
<organism evidence="9 10">
    <name type="scientific">Popillia japonica</name>
    <name type="common">Japanese beetle</name>
    <dbReference type="NCBI Taxonomy" id="7064"/>
    <lineage>
        <taxon>Eukaryota</taxon>
        <taxon>Metazoa</taxon>
        <taxon>Ecdysozoa</taxon>
        <taxon>Arthropoda</taxon>
        <taxon>Hexapoda</taxon>
        <taxon>Insecta</taxon>
        <taxon>Pterygota</taxon>
        <taxon>Neoptera</taxon>
        <taxon>Endopterygota</taxon>
        <taxon>Coleoptera</taxon>
        <taxon>Polyphaga</taxon>
        <taxon>Scarabaeiformia</taxon>
        <taxon>Scarabaeidae</taxon>
        <taxon>Rutelinae</taxon>
        <taxon>Popillia</taxon>
    </lineage>
</organism>